<dbReference type="AlphaFoldDB" id="A0A478FPX1"/>
<evidence type="ECO:0000313" key="1">
    <source>
        <dbReference type="EMBL" id="GCE63558.1"/>
    </source>
</evidence>
<proteinExistence type="predicted"/>
<sequence>MSNLGFKLGGGAVALVIGSATTYGIKGRFWDDFMTTSDPNDWNRVGFKFEDAFKGKVKSTKAATYYELSEGEQKGWEDRFATFWTNSHKIRGERFRSLIITKQTERVWDNNSHLTKWKDQMDEKIKKMKEKKEMEFMNNFYQECKKVSEFVLEKETDKNYWKDKVREYLGNVSEEEIVKYFRDAWVGCSNNGSSTDIDKNWPYAEKIKDKEAKGEWKDMTRSYLSYRSVSKAK</sequence>
<organism evidence="1 2">
    <name type="scientific">Candidatus Mycoplasma haematohominis</name>
    <dbReference type="NCBI Taxonomy" id="1494318"/>
    <lineage>
        <taxon>Bacteria</taxon>
        <taxon>Bacillati</taxon>
        <taxon>Mycoplasmatota</taxon>
        <taxon>Mollicutes</taxon>
        <taxon>Mycoplasmataceae</taxon>
        <taxon>Mycoplasma</taxon>
    </lineage>
</organism>
<dbReference type="Proteomes" id="UP000324831">
    <property type="component" value="Unassembled WGS sequence"/>
</dbReference>
<comment type="caution">
    <text evidence="1">The sequence shown here is derived from an EMBL/GenBank/DDBJ whole genome shotgun (WGS) entry which is preliminary data.</text>
</comment>
<gene>
    <name evidence="1" type="ORF">MHSWG343_05550</name>
</gene>
<name>A0A478FPX1_9MOLU</name>
<accession>A0A478FPX1</accession>
<protein>
    <submittedName>
        <fullName evidence="1">Uncharacterized protein</fullName>
    </submittedName>
</protein>
<dbReference type="EMBL" id="BIMN01000002">
    <property type="protein sequence ID" value="GCE63558.1"/>
    <property type="molecule type" value="Genomic_DNA"/>
</dbReference>
<evidence type="ECO:0000313" key="2">
    <source>
        <dbReference type="Proteomes" id="UP000324831"/>
    </source>
</evidence>
<reference evidence="1 2" key="1">
    <citation type="submission" date="2019-01" db="EMBL/GenBank/DDBJ databases">
        <title>Draft genome sequences of Candidatus Mycoplasma haemohominis SWG34-3 identified from a patient with pyrexia, anemia and liver dysfunction.</title>
        <authorList>
            <person name="Sekizuka T."/>
            <person name="Hattori N."/>
            <person name="Katano H."/>
            <person name="Takuma T."/>
            <person name="Ito T."/>
            <person name="Arai N."/>
            <person name="Yanai R."/>
            <person name="Ishii S."/>
            <person name="Miura Y."/>
            <person name="Tokunaga T."/>
            <person name="Watanabe H."/>
            <person name="Nomura N."/>
            <person name="Eguchi J."/>
            <person name="Arai T."/>
            <person name="Hasegawa H."/>
            <person name="Nakamaki T."/>
            <person name="Wakita T."/>
            <person name="Niki Y."/>
            <person name="Kuroda M."/>
        </authorList>
    </citation>
    <scope>NUCLEOTIDE SEQUENCE [LARGE SCALE GENOMIC DNA]</scope>
    <source>
        <strain evidence="1">SWG34-3</strain>
    </source>
</reference>